<dbReference type="Gramene" id="RZC47554">
    <property type="protein sequence ID" value="RZC47554"/>
    <property type="gene ID" value="C5167_040496"/>
</dbReference>
<keyword evidence="11" id="KW-0418">Kinase</keyword>
<accession>A0A4Y7IFA9</accession>
<dbReference type="STRING" id="3469.A0A4Y7IFA9"/>
<evidence type="ECO:0000313" key="19">
    <source>
        <dbReference type="Proteomes" id="UP000316621"/>
    </source>
</evidence>
<keyword evidence="10" id="KW-0547">Nucleotide-binding</keyword>
<dbReference type="Pfam" id="PF13855">
    <property type="entry name" value="LRR_8"/>
    <property type="match status" value="1"/>
</dbReference>
<dbReference type="GO" id="GO:0004674">
    <property type="term" value="F:protein serine/threonine kinase activity"/>
    <property type="evidence" value="ECO:0007669"/>
    <property type="project" value="UniProtKB-KW"/>
</dbReference>
<organism evidence="18 19">
    <name type="scientific">Papaver somniferum</name>
    <name type="common">Opium poppy</name>
    <dbReference type="NCBI Taxonomy" id="3469"/>
    <lineage>
        <taxon>Eukaryota</taxon>
        <taxon>Viridiplantae</taxon>
        <taxon>Streptophyta</taxon>
        <taxon>Embryophyta</taxon>
        <taxon>Tracheophyta</taxon>
        <taxon>Spermatophyta</taxon>
        <taxon>Magnoliopsida</taxon>
        <taxon>Ranunculales</taxon>
        <taxon>Papaveraceae</taxon>
        <taxon>Papaveroideae</taxon>
        <taxon>Papaver</taxon>
    </lineage>
</organism>
<dbReference type="SUPFAM" id="SSF52047">
    <property type="entry name" value="RNI-like"/>
    <property type="match status" value="1"/>
</dbReference>
<sequence>MEEFSPRRELKFMWITQFHAVLNWVDDESLFPNNSFHGMLPKSLSNLSGLDVLLDVSLNHFTGPVPTNLCSLQDLTYLNLESNRLGTGKVDDLSFLDSLSNCSHLEVLSFCCNKFSGKLPNSIANLSTKLTRLNLGGNKIFGEIPSGIENLVSLNRLSMPANRLTGSIPDSLGKLTNLLEVALWDNQLSGHVPANICSNTQLERLFLDNNRFEGTIPPSLGNCSNLKIVGLSMNQLVGTLPKQLIGLSSLSMQLNLSWNHLTGNLPSEVGNLERIINLDLSNNQLSGEIPSSLGNCLGLQILNLNGNLFEGIIPPSLKSLKGIVNLDISSNNLSGRIPEYLESFASLVYLKISYNDFEGELPNQGIFKKLSAFEVRGNKKLCGGTPRQHLPSCPRPPGSGKQSKRFPLKRLLLIIFGTVFCLIFLGSLFICNFVE</sequence>
<evidence type="ECO:0000256" key="13">
    <source>
        <dbReference type="ARBA" id="ARBA00022989"/>
    </source>
</evidence>
<evidence type="ECO:0000256" key="15">
    <source>
        <dbReference type="ARBA" id="ARBA00023170"/>
    </source>
</evidence>
<evidence type="ECO:0000256" key="14">
    <source>
        <dbReference type="ARBA" id="ARBA00023136"/>
    </source>
</evidence>
<dbReference type="AlphaFoldDB" id="A0A4Y7IFA9"/>
<dbReference type="InterPro" id="IPR032675">
    <property type="entry name" value="LRR_dom_sf"/>
</dbReference>
<keyword evidence="3" id="KW-1003">Cell membrane</keyword>
<evidence type="ECO:0000256" key="12">
    <source>
        <dbReference type="ARBA" id="ARBA00022840"/>
    </source>
</evidence>
<evidence type="ECO:0000256" key="11">
    <source>
        <dbReference type="ARBA" id="ARBA00022777"/>
    </source>
</evidence>
<evidence type="ECO:0000256" key="8">
    <source>
        <dbReference type="ARBA" id="ARBA00022729"/>
    </source>
</evidence>
<keyword evidence="6" id="KW-0808">Transferase</keyword>
<dbReference type="PANTHER" id="PTHR48053">
    <property type="entry name" value="LEUCINE RICH REPEAT FAMILY PROTEIN, EXPRESSED"/>
    <property type="match status" value="1"/>
</dbReference>
<dbReference type="Gene3D" id="3.80.10.10">
    <property type="entry name" value="Ribonuclease Inhibitor"/>
    <property type="match status" value="2"/>
</dbReference>
<gene>
    <name evidence="18" type="ORF">C5167_040496</name>
</gene>
<keyword evidence="5" id="KW-0433">Leucine-rich repeat</keyword>
<evidence type="ECO:0000256" key="16">
    <source>
        <dbReference type="ARBA" id="ARBA00023180"/>
    </source>
</evidence>
<evidence type="ECO:0000256" key="1">
    <source>
        <dbReference type="ARBA" id="ARBA00004162"/>
    </source>
</evidence>
<proteinExistence type="predicted"/>
<keyword evidence="15" id="KW-0675">Receptor</keyword>
<evidence type="ECO:0000256" key="9">
    <source>
        <dbReference type="ARBA" id="ARBA00022737"/>
    </source>
</evidence>
<dbReference type="PANTHER" id="PTHR48053:SF37">
    <property type="entry name" value="LEUCINE-RICH REPEAT PROTEIN KINASE FAMILY PROTEIN"/>
    <property type="match status" value="1"/>
</dbReference>
<dbReference type="Pfam" id="PF00560">
    <property type="entry name" value="LRR_1"/>
    <property type="match status" value="5"/>
</dbReference>
<comment type="subcellular location">
    <subcellularLocation>
        <location evidence="1">Cell membrane</location>
        <topology evidence="1">Single-pass membrane protein</topology>
    </subcellularLocation>
</comment>
<evidence type="ECO:0000256" key="2">
    <source>
        <dbReference type="ARBA" id="ARBA00012513"/>
    </source>
</evidence>
<evidence type="ECO:0000256" key="17">
    <source>
        <dbReference type="SAM" id="Phobius"/>
    </source>
</evidence>
<keyword evidence="19" id="KW-1185">Reference proteome</keyword>
<dbReference type="EC" id="2.7.11.1" evidence="2"/>
<evidence type="ECO:0000256" key="5">
    <source>
        <dbReference type="ARBA" id="ARBA00022614"/>
    </source>
</evidence>
<keyword evidence="13 17" id="KW-1133">Transmembrane helix</keyword>
<dbReference type="GO" id="GO:0005524">
    <property type="term" value="F:ATP binding"/>
    <property type="evidence" value="ECO:0007669"/>
    <property type="project" value="UniProtKB-KW"/>
</dbReference>
<keyword evidence="14 17" id="KW-0472">Membrane</keyword>
<keyword evidence="16" id="KW-0325">Glycoprotein</keyword>
<evidence type="ECO:0000256" key="7">
    <source>
        <dbReference type="ARBA" id="ARBA00022692"/>
    </source>
</evidence>
<evidence type="ECO:0000313" key="18">
    <source>
        <dbReference type="EMBL" id="RZC47554.1"/>
    </source>
</evidence>
<keyword evidence="8" id="KW-0732">Signal</keyword>
<dbReference type="InterPro" id="IPR051716">
    <property type="entry name" value="Plant_RL_S/T_kinase"/>
</dbReference>
<feature type="transmembrane region" description="Helical" evidence="17">
    <location>
        <begin position="411"/>
        <end position="430"/>
    </location>
</feature>
<evidence type="ECO:0000256" key="3">
    <source>
        <dbReference type="ARBA" id="ARBA00022475"/>
    </source>
</evidence>
<dbReference type="EMBL" id="CM010715">
    <property type="protein sequence ID" value="RZC47554.1"/>
    <property type="molecule type" value="Genomic_DNA"/>
</dbReference>
<dbReference type="OMA" id="HVPANIC"/>
<keyword evidence="12" id="KW-0067">ATP-binding</keyword>
<evidence type="ECO:0000256" key="4">
    <source>
        <dbReference type="ARBA" id="ARBA00022527"/>
    </source>
</evidence>
<evidence type="ECO:0000256" key="10">
    <source>
        <dbReference type="ARBA" id="ARBA00022741"/>
    </source>
</evidence>
<keyword evidence="4" id="KW-0723">Serine/threonine-protein kinase</keyword>
<reference evidence="18 19" key="1">
    <citation type="journal article" date="2018" name="Science">
        <title>The opium poppy genome and morphinan production.</title>
        <authorList>
            <person name="Guo L."/>
            <person name="Winzer T."/>
            <person name="Yang X."/>
            <person name="Li Y."/>
            <person name="Ning Z."/>
            <person name="He Z."/>
            <person name="Teodor R."/>
            <person name="Lu Y."/>
            <person name="Bowser T.A."/>
            <person name="Graham I.A."/>
            <person name="Ye K."/>
        </authorList>
    </citation>
    <scope>NUCLEOTIDE SEQUENCE [LARGE SCALE GENOMIC DNA]</scope>
    <source>
        <strain evidence="19">cv. HN1</strain>
        <tissue evidence="18">Leaves</tissue>
    </source>
</reference>
<keyword evidence="9" id="KW-0677">Repeat</keyword>
<keyword evidence="7 17" id="KW-0812">Transmembrane</keyword>
<dbReference type="FunFam" id="3.80.10.10:FF:000288">
    <property type="entry name" value="LRR receptor-like serine/threonine-protein kinase EFR"/>
    <property type="match status" value="1"/>
</dbReference>
<evidence type="ECO:0000256" key="6">
    <source>
        <dbReference type="ARBA" id="ARBA00022679"/>
    </source>
</evidence>
<name>A0A4Y7IFA9_PAPSO</name>
<dbReference type="GO" id="GO:0005886">
    <property type="term" value="C:plasma membrane"/>
    <property type="evidence" value="ECO:0007669"/>
    <property type="project" value="UniProtKB-SubCell"/>
</dbReference>
<dbReference type="InterPro" id="IPR001611">
    <property type="entry name" value="Leu-rich_rpt"/>
</dbReference>
<protein>
    <recommendedName>
        <fullName evidence="2">non-specific serine/threonine protein kinase</fullName>
        <ecNumber evidence="2">2.7.11.1</ecNumber>
    </recommendedName>
</protein>
<dbReference type="Proteomes" id="UP000316621">
    <property type="component" value="Chromosome 1"/>
</dbReference>